<dbReference type="Proteomes" id="UP001216139">
    <property type="component" value="Chromosome"/>
</dbReference>
<gene>
    <name evidence="2" type="ORF">PQO05_06760</name>
</gene>
<dbReference type="RefSeq" id="WP_273631940.1">
    <property type="nucleotide sequence ID" value="NZ_CP117167.1"/>
</dbReference>
<evidence type="ECO:0000256" key="1">
    <source>
        <dbReference type="SAM" id="SignalP"/>
    </source>
</evidence>
<feature type="chain" id="PRO_5046605127" description="YD repeat-containing protein" evidence="1">
    <location>
        <begin position="22"/>
        <end position="1137"/>
    </location>
</feature>
<sequence length="1137" mass="125281">MFFKKAFIALCAIGVPFITLAQTSAPKFDVKNLLATSPEAAMLGRFGDIPIGYYTGTADVSIPIYTIKASGIEIPIVLSYHGSGIKVEDEATNVGLGWSLDPGGAIVHIVNGSVDNLDNLTTTNGYGFLKAHCPQGVYTERYEFGDAYFTGAGGCSFTDTEGADDYQALDAVNRGMGQPDIYQFNFPGYSGKFYINPEIGNVVLINPRQQDISFSKDGNSWTAKTMDGNIFHFSAVETVGVYPNISGETFKLSQIQLHDGKTVNFTYQDGYYSSFQYSESFHSDYPLSINDGSTNTVVPNMSVTDHTVKMLTNISTDLVSVDFNLESRDDMPVESFNGSTLPVKRIKSVDVKALNTGTKVKSFLFNYDYFVSLSAPVGGSFLTGHVGTIDPSVYSADARRLKLLSVQEAGYNTNGQQLLNQPYSFAYNESISMPLKTSYAKDFWGYYNNIGNTKLIPDLSFFVMSDDPDYNIMPANLTTLFAGANRSPNVAYMQVGMLKRITYPTGGYSDFTYEPHDFANHAYPDMNKITQSQKSGYIADYNLPSDTKSTTFTLSKDQVIPFNVIITEGPNTSHGFYALQPSTVTLTQAVSGVNTTLYTWQMDNSDLDNFNATGTRQWTTPVSITYTPGAVYTITANLPDNLGPQGTSTDAASVSVNFSYFDSPAASKISYGGGLRVSSITNYTQSGAIANKKVIKYQNADNTSSGLLMSPVKPLYRRTMYGMINSSNSTGNPNYSAAKADVWFISSESAVPFSDAAQGNMIGYTRVEEDDVAQDGSLNGRHVFNYNNAESEWHVNTPANPNPLNGLIFRDQIYSNGSVVPLQETTYSYDYINAWLYTGYKEALTFVGTPGCGNAYDYSLSAFQPSRNYEHEFLICSYPFNSFWYLPSGKTTVKTDNGQSVITTEAYAYNTKGQMVKMDTYDSRLRKKSVSNLYPLDNPGDPMSATLISNGLYNNLQQQTTLLNDNTELAKDKVSYRVESGLVVQNDITRSYNGATMFTDVTFDRYGPDKTLRQYTQRSTPIVLLWSFNNTYPVAEIKNTSYDAVEAALGGKSVVDNFGLEIPAKGRIDSFLATIKSALPNAQVTIYTYAPLIGMTSTTDAKGIPTYYEYDSFMRLMNIKDKDGNIVKHVDYHYQNQ</sequence>
<proteinExistence type="predicted"/>
<feature type="signal peptide" evidence="1">
    <location>
        <begin position="1"/>
        <end position="21"/>
    </location>
</feature>
<evidence type="ECO:0008006" key="4">
    <source>
        <dbReference type="Google" id="ProtNLM"/>
    </source>
</evidence>
<name>A0ABY7TAV6_9SPHI</name>
<keyword evidence="3" id="KW-1185">Reference proteome</keyword>
<accession>A0ABY7TAV6</accession>
<evidence type="ECO:0000313" key="2">
    <source>
        <dbReference type="EMBL" id="WCT13634.1"/>
    </source>
</evidence>
<keyword evidence="1" id="KW-0732">Signal</keyword>
<organism evidence="2 3">
    <name type="scientific">Mucilaginibacter jinjuensis</name>
    <dbReference type="NCBI Taxonomy" id="1176721"/>
    <lineage>
        <taxon>Bacteria</taxon>
        <taxon>Pseudomonadati</taxon>
        <taxon>Bacteroidota</taxon>
        <taxon>Sphingobacteriia</taxon>
        <taxon>Sphingobacteriales</taxon>
        <taxon>Sphingobacteriaceae</taxon>
        <taxon>Mucilaginibacter</taxon>
    </lineage>
</organism>
<protein>
    <recommendedName>
        <fullName evidence="4">YD repeat-containing protein</fullName>
    </recommendedName>
</protein>
<dbReference type="EMBL" id="CP117167">
    <property type="protein sequence ID" value="WCT13634.1"/>
    <property type="molecule type" value="Genomic_DNA"/>
</dbReference>
<evidence type="ECO:0000313" key="3">
    <source>
        <dbReference type="Proteomes" id="UP001216139"/>
    </source>
</evidence>
<reference evidence="2 3" key="1">
    <citation type="submission" date="2023-02" db="EMBL/GenBank/DDBJ databases">
        <title>Genome sequence of Mucilaginibacter jinjuensis strain KACC 16571.</title>
        <authorList>
            <person name="Kim S."/>
            <person name="Heo J."/>
            <person name="Kwon S.-W."/>
        </authorList>
    </citation>
    <scope>NUCLEOTIDE SEQUENCE [LARGE SCALE GENOMIC DNA]</scope>
    <source>
        <strain evidence="2 3">KACC 16571</strain>
    </source>
</reference>